<reference evidence="1" key="1">
    <citation type="submission" date="2014-11" db="EMBL/GenBank/DDBJ databases">
        <authorList>
            <person name="Amaro Gonzalez C."/>
        </authorList>
    </citation>
    <scope>NUCLEOTIDE SEQUENCE</scope>
</reference>
<accession>A0A0E9UED7</accession>
<sequence length="9" mass="1081">MMLPPSHLR</sequence>
<protein>
    <submittedName>
        <fullName evidence="1">Uncharacterized protein</fullName>
    </submittedName>
</protein>
<dbReference type="EMBL" id="GBXM01044992">
    <property type="protein sequence ID" value="JAH63585.1"/>
    <property type="molecule type" value="Transcribed_RNA"/>
</dbReference>
<organism evidence="1">
    <name type="scientific">Anguilla anguilla</name>
    <name type="common">European freshwater eel</name>
    <name type="synonym">Muraena anguilla</name>
    <dbReference type="NCBI Taxonomy" id="7936"/>
    <lineage>
        <taxon>Eukaryota</taxon>
        <taxon>Metazoa</taxon>
        <taxon>Chordata</taxon>
        <taxon>Craniata</taxon>
        <taxon>Vertebrata</taxon>
        <taxon>Euteleostomi</taxon>
        <taxon>Actinopterygii</taxon>
        <taxon>Neopterygii</taxon>
        <taxon>Teleostei</taxon>
        <taxon>Anguilliformes</taxon>
        <taxon>Anguillidae</taxon>
        <taxon>Anguilla</taxon>
    </lineage>
</organism>
<name>A0A0E9UED7_ANGAN</name>
<proteinExistence type="predicted"/>
<reference evidence="1" key="2">
    <citation type="journal article" date="2015" name="Fish Shellfish Immunol.">
        <title>Early steps in the European eel (Anguilla anguilla)-Vibrio vulnificus interaction in the gills: Role of the RtxA13 toxin.</title>
        <authorList>
            <person name="Callol A."/>
            <person name="Pajuelo D."/>
            <person name="Ebbesson L."/>
            <person name="Teles M."/>
            <person name="MacKenzie S."/>
            <person name="Amaro C."/>
        </authorList>
    </citation>
    <scope>NUCLEOTIDE SEQUENCE</scope>
</reference>
<evidence type="ECO:0000313" key="1">
    <source>
        <dbReference type="EMBL" id="JAH63585.1"/>
    </source>
</evidence>